<gene>
    <name evidence="1" type="ORF">SOIL9_30810</name>
</gene>
<organism evidence="1 2">
    <name type="scientific">Gemmata massiliana</name>
    <dbReference type="NCBI Taxonomy" id="1210884"/>
    <lineage>
        <taxon>Bacteria</taxon>
        <taxon>Pseudomonadati</taxon>
        <taxon>Planctomycetota</taxon>
        <taxon>Planctomycetia</taxon>
        <taxon>Gemmatales</taxon>
        <taxon>Gemmataceae</taxon>
        <taxon>Gemmata</taxon>
    </lineage>
</organism>
<dbReference type="EMBL" id="LR593886">
    <property type="protein sequence ID" value="VTR94633.1"/>
    <property type="molecule type" value="Genomic_DNA"/>
</dbReference>
<dbReference type="Proteomes" id="UP000464178">
    <property type="component" value="Chromosome"/>
</dbReference>
<sequence length="177" mass="19546">MLTLDDPRWFALRTSRTSRPEQFLSLLVELRNNPAPDGRAFDSLAQHLWPQFDVEETTLAALPHLVVALERIPAGQRAETLEQIGTIAGLISEADWLSAPDDVRLAYDRAVKDALALALESLREVQDADGLLWVFAAVAALKGCSALCNTLLGLSRQIGECPECGEEIDLQDVCRHW</sequence>
<dbReference type="RefSeq" id="WP_162669143.1">
    <property type="nucleotide sequence ID" value="NZ_LR593886.1"/>
</dbReference>
<dbReference type="AlphaFoldDB" id="A0A6P2D0J7"/>
<reference evidence="1 2" key="1">
    <citation type="submission" date="2019-05" db="EMBL/GenBank/DDBJ databases">
        <authorList>
            <consortium name="Science for Life Laboratories"/>
        </authorList>
    </citation>
    <scope>NUCLEOTIDE SEQUENCE [LARGE SCALE GENOMIC DNA]</scope>
    <source>
        <strain evidence="1">Soil9</strain>
    </source>
</reference>
<dbReference type="KEGG" id="gms:SOIL9_30810"/>
<keyword evidence="2" id="KW-1185">Reference proteome</keyword>
<evidence type="ECO:0000313" key="2">
    <source>
        <dbReference type="Proteomes" id="UP000464178"/>
    </source>
</evidence>
<protein>
    <submittedName>
        <fullName evidence="1">Uncharacterized protein</fullName>
    </submittedName>
</protein>
<accession>A0A6P2D0J7</accession>
<evidence type="ECO:0000313" key="1">
    <source>
        <dbReference type="EMBL" id="VTR94633.1"/>
    </source>
</evidence>
<name>A0A6P2D0J7_9BACT</name>
<proteinExistence type="predicted"/>